<feature type="compositionally biased region" description="Acidic residues" evidence="3">
    <location>
        <begin position="241"/>
        <end position="251"/>
    </location>
</feature>
<feature type="domain" description="DRBM" evidence="4">
    <location>
        <begin position="160"/>
        <end position="227"/>
    </location>
</feature>
<name>A0AAF3FQ69_9BILA</name>
<reference evidence="6" key="1">
    <citation type="submission" date="2024-02" db="UniProtKB">
        <authorList>
            <consortium name="WormBaseParasite"/>
        </authorList>
    </citation>
    <scope>IDENTIFICATION</scope>
</reference>
<keyword evidence="5" id="KW-1185">Reference proteome</keyword>
<dbReference type="Pfam" id="PF00035">
    <property type="entry name" value="dsrm"/>
    <property type="match status" value="2"/>
</dbReference>
<dbReference type="WBParaSite" id="MBELARI_LOCUS9132">
    <property type="protein sequence ID" value="MBELARI_LOCUS9132"/>
    <property type="gene ID" value="MBELARI_LOCUS9132"/>
</dbReference>
<dbReference type="PANTHER" id="PTHR46205:SF3">
    <property type="entry name" value="LOQUACIOUS, ISOFORM B"/>
    <property type="match status" value="1"/>
</dbReference>
<dbReference type="AlphaFoldDB" id="A0AAF3FQ69"/>
<proteinExistence type="predicted"/>
<accession>A0AAF3FQ69</accession>
<feature type="domain" description="DRBM" evidence="4">
    <location>
        <begin position="51"/>
        <end position="119"/>
    </location>
</feature>
<dbReference type="PANTHER" id="PTHR46205">
    <property type="entry name" value="LOQUACIOUS, ISOFORM B"/>
    <property type="match status" value="1"/>
</dbReference>
<protein>
    <recommendedName>
        <fullName evidence="4">DRBM domain-containing protein</fullName>
    </recommendedName>
</protein>
<dbReference type="InterPro" id="IPR051247">
    <property type="entry name" value="RLC_Component"/>
</dbReference>
<evidence type="ECO:0000313" key="5">
    <source>
        <dbReference type="Proteomes" id="UP000887575"/>
    </source>
</evidence>
<dbReference type="Proteomes" id="UP000887575">
    <property type="component" value="Unassembled WGS sequence"/>
</dbReference>
<dbReference type="PROSITE" id="PS50137">
    <property type="entry name" value="DS_RBD"/>
    <property type="match status" value="2"/>
</dbReference>
<dbReference type="GO" id="GO:0003725">
    <property type="term" value="F:double-stranded RNA binding"/>
    <property type="evidence" value="ECO:0007669"/>
    <property type="project" value="TreeGrafter"/>
</dbReference>
<dbReference type="GO" id="GO:0035197">
    <property type="term" value="F:siRNA binding"/>
    <property type="evidence" value="ECO:0007669"/>
    <property type="project" value="TreeGrafter"/>
</dbReference>
<evidence type="ECO:0000256" key="2">
    <source>
        <dbReference type="PROSITE-ProRule" id="PRU00266"/>
    </source>
</evidence>
<dbReference type="GO" id="GO:0030422">
    <property type="term" value="P:siRNA processing"/>
    <property type="evidence" value="ECO:0007669"/>
    <property type="project" value="TreeGrafter"/>
</dbReference>
<evidence type="ECO:0000313" key="6">
    <source>
        <dbReference type="WBParaSite" id="MBELARI_LOCUS9132"/>
    </source>
</evidence>
<dbReference type="CDD" id="cd00048">
    <property type="entry name" value="DSRM_SF"/>
    <property type="match status" value="1"/>
</dbReference>
<dbReference type="GO" id="GO:0005737">
    <property type="term" value="C:cytoplasm"/>
    <property type="evidence" value="ECO:0007669"/>
    <property type="project" value="TreeGrafter"/>
</dbReference>
<dbReference type="GO" id="GO:0005634">
    <property type="term" value="C:nucleus"/>
    <property type="evidence" value="ECO:0007669"/>
    <property type="project" value="TreeGrafter"/>
</dbReference>
<dbReference type="GO" id="GO:0070578">
    <property type="term" value="C:RISC-loading complex"/>
    <property type="evidence" value="ECO:0007669"/>
    <property type="project" value="TreeGrafter"/>
</dbReference>
<feature type="region of interest" description="Disordered" evidence="3">
    <location>
        <begin position="237"/>
        <end position="259"/>
    </location>
</feature>
<organism evidence="5 6">
    <name type="scientific">Mesorhabditis belari</name>
    <dbReference type="NCBI Taxonomy" id="2138241"/>
    <lineage>
        <taxon>Eukaryota</taxon>
        <taxon>Metazoa</taxon>
        <taxon>Ecdysozoa</taxon>
        <taxon>Nematoda</taxon>
        <taxon>Chromadorea</taxon>
        <taxon>Rhabditida</taxon>
        <taxon>Rhabditina</taxon>
        <taxon>Rhabditomorpha</taxon>
        <taxon>Rhabditoidea</taxon>
        <taxon>Rhabditidae</taxon>
        <taxon>Mesorhabditinae</taxon>
        <taxon>Mesorhabditis</taxon>
    </lineage>
</organism>
<dbReference type="InterPro" id="IPR014720">
    <property type="entry name" value="dsRBD_dom"/>
</dbReference>
<evidence type="ECO:0000259" key="4">
    <source>
        <dbReference type="PROSITE" id="PS50137"/>
    </source>
</evidence>
<dbReference type="GO" id="GO:0070920">
    <property type="term" value="P:regulation of regulatory ncRNA processing"/>
    <property type="evidence" value="ECO:0007669"/>
    <property type="project" value="TreeGrafter"/>
</dbReference>
<dbReference type="SUPFAM" id="SSF54768">
    <property type="entry name" value="dsRNA-binding domain-like"/>
    <property type="match status" value="2"/>
</dbReference>
<sequence length="346" mass="39701">MSLYDFFTPVSQLYDEEPEYLRPQYSASPNSATNASSTENQEFRERIGAENIVGFLDEATMRQYKETTRYEVLEQTGTAHNPIFTIRCGAVGYREEGVGPNKRVAKIKAVREVLKKIVENDDHEKFLIPGETKEERMDFIENLTDKSLVMSSAQITINENYVGALQELCMKNKVNVPVYDFEEFDADKEKIFKVTCKIKGFDYCAQDRTKKKAKNEAARQMLETLKETIKEMENDLHIDGSDDQENGEPLEDQQAKDESACENLEQLLEELKASWIVSHEYKNPNATSSKDSKTVLLKISIKKNEREMGRSFAFSGFGETEERAKMMAAGRAYDHMTKYLKEESKE</sequence>
<keyword evidence="1 2" id="KW-0694">RNA-binding</keyword>
<evidence type="ECO:0000256" key="3">
    <source>
        <dbReference type="SAM" id="MobiDB-lite"/>
    </source>
</evidence>
<dbReference type="SMART" id="SM00358">
    <property type="entry name" value="DSRM"/>
    <property type="match status" value="2"/>
</dbReference>
<evidence type="ECO:0000256" key="1">
    <source>
        <dbReference type="ARBA" id="ARBA00022884"/>
    </source>
</evidence>
<dbReference type="Gene3D" id="3.30.160.20">
    <property type="match status" value="2"/>
</dbReference>
<dbReference type="GO" id="GO:0016442">
    <property type="term" value="C:RISC complex"/>
    <property type="evidence" value="ECO:0007669"/>
    <property type="project" value="TreeGrafter"/>
</dbReference>